<dbReference type="OrthoDB" id="1932312at2759"/>
<dbReference type="InterPro" id="IPR015943">
    <property type="entry name" value="WD40/YVTN_repeat-like_dom_sf"/>
</dbReference>
<dbReference type="SUPFAM" id="SSF50978">
    <property type="entry name" value="WD40 repeat-like"/>
    <property type="match status" value="1"/>
</dbReference>
<dbReference type="AlphaFoldDB" id="A0A9P7VEF7"/>
<reference evidence="1" key="1">
    <citation type="submission" date="2021-03" db="EMBL/GenBank/DDBJ databases">
        <authorList>
            <person name="Palmer J.M."/>
        </authorList>
    </citation>
    <scope>NUCLEOTIDE SEQUENCE</scope>
    <source>
        <strain evidence="1">ARV_011</strain>
    </source>
</reference>
<evidence type="ECO:0000313" key="2">
    <source>
        <dbReference type="Proteomes" id="UP000790833"/>
    </source>
</evidence>
<accession>A0A9P7VEF7</accession>
<sequence length="414" mass="46370">MSVPALIAHYLRTHKYSDTLKAFELEYGKPITSSLPNNETLEEIIYDRFEFLKLESELAELNHNESVFRPWSVPFPNSPCKLPISALVLGTCGIGCNLWLTTTDKRIILYDIDQEKTIKVYQQREIYKMVAAGKPGEVILVSMSGVITRCNSETLDPIATIKAHGRLIHELRILSDKEYIVTQSSVERSIKVYAYETLELVSLLQIHPSSGGQPSCIEIVPTSSGTLLVVGQEENTLLSIYNITSMTLLYKVLLNDAEFSSTLFTPRIIRYKLIASKHYLAVGTSHEPFMRLIVVEIPDITPPKPVLTAEHETLPPALKPCTILRNAIASNINTLSPQDKFLQPQLFWRKHGMGILIPGDDGCIRGIDLQRQEVVVTVKVNDGAFKSLALMNLNSEALVTCGIDKQVYLLIEKY</sequence>
<organism evidence="1 2">
    <name type="scientific">Scheffersomyces spartinae</name>
    <dbReference type="NCBI Taxonomy" id="45513"/>
    <lineage>
        <taxon>Eukaryota</taxon>
        <taxon>Fungi</taxon>
        <taxon>Dikarya</taxon>
        <taxon>Ascomycota</taxon>
        <taxon>Saccharomycotina</taxon>
        <taxon>Pichiomycetes</taxon>
        <taxon>Debaryomycetaceae</taxon>
        <taxon>Scheffersomyces</taxon>
    </lineage>
</organism>
<dbReference type="InterPro" id="IPR006594">
    <property type="entry name" value="LisH"/>
</dbReference>
<evidence type="ECO:0000313" key="1">
    <source>
        <dbReference type="EMBL" id="KAG7195938.1"/>
    </source>
</evidence>
<dbReference type="GeneID" id="66115698"/>
<keyword evidence="2" id="KW-1185">Reference proteome</keyword>
<dbReference type="InterPro" id="IPR036322">
    <property type="entry name" value="WD40_repeat_dom_sf"/>
</dbReference>
<dbReference type="Proteomes" id="UP000790833">
    <property type="component" value="Unassembled WGS sequence"/>
</dbReference>
<dbReference type="Gene3D" id="2.130.10.10">
    <property type="entry name" value="YVTN repeat-like/Quinoprotein amine dehydrogenase"/>
    <property type="match status" value="1"/>
</dbReference>
<evidence type="ECO:0008006" key="3">
    <source>
        <dbReference type="Google" id="ProtNLM"/>
    </source>
</evidence>
<gene>
    <name evidence="1" type="ORF">KQ657_002324</name>
</gene>
<proteinExistence type="predicted"/>
<dbReference type="PROSITE" id="PS50896">
    <property type="entry name" value="LISH"/>
    <property type="match status" value="1"/>
</dbReference>
<dbReference type="RefSeq" id="XP_043051483.1">
    <property type="nucleotide sequence ID" value="XM_043193095.1"/>
</dbReference>
<name>A0A9P7VEF7_9ASCO</name>
<protein>
    <recommendedName>
        <fullName evidence="3">LisH domain-containing protein</fullName>
    </recommendedName>
</protein>
<comment type="caution">
    <text evidence="1">The sequence shown here is derived from an EMBL/GenBank/DDBJ whole genome shotgun (WGS) entry which is preliminary data.</text>
</comment>
<dbReference type="EMBL" id="JAHMUF010000002">
    <property type="protein sequence ID" value="KAG7195938.1"/>
    <property type="molecule type" value="Genomic_DNA"/>
</dbReference>